<evidence type="ECO:0000313" key="2">
    <source>
        <dbReference type="EMBL" id="KAK3329257.1"/>
    </source>
</evidence>
<reference evidence="2" key="1">
    <citation type="journal article" date="2023" name="Mol. Phylogenet. Evol.">
        <title>Genome-scale phylogeny and comparative genomics of the fungal order Sordariales.</title>
        <authorList>
            <person name="Hensen N."/>
            <person name="Bonometti L."/>
            <person name="Westerberg I."/>
            <person name="Brannstrom I.O."/>
            <person name="Guillou S."/>
            <person name="Cros-Aarteil S."/>
            <person name="Calhoun S."/>
            <person name="Haridas S."/>
            <person name="Kuo A."/>
            <person name="Mondo S."/>
            <person name="Pangilinan J."/>
            <person name="Riley R."/>
            <person name="LaButti K."/>
            <person name="Andreopoulos B."/>
            <person name="Lipzen A."/>
            <person name="Chen C."/>
            <person name="Yan M."/>
            <person name="Daum C."/>
            <person name="Ng V."/>
            <person name="Clum A."/>
            <person name="Steindorff A."/>
            <person name="Ohm R.A."/>
            <person name="Martin F."/>
            <person name="Silar P."/>
            <person name="Natvig D.O."/>
            <person name="Lalanne C."/>
            <person name="Gautier V."/>
            <person name="Ament-Velasquez S.L."/>
            <person name="Kruys A."/>
            <person name="Hutchinson M.I."/>
            <person name="Powell A.J."/>
            <person name="Barry K."/>
            <person name="Miller A.N."/>
            <person name="Grigoriev I.V."/>
            <person name="Debuchy R."/>
            <person name="Gladieux P."/>
            <person name="Hiltunen Thoren M."/>
            <person name="Johannesson H."/>
        </authorList>
    </citation>
    <scope>NUCLEOTIDE SEQUENCE</scope>
    <source>
        <strain evidence="2">CBS 118394</strain>
    </source>
</reference>
<evidence type="ECO:0000313" key="3">
    <source>
        <dbReference type="Proteomes" id="UP001283341"/>
    </source>
</evidence>
<evidence type="ECO:0000256" key="1">
    <source>
        <dbReference type="SAM" id="MobiDB-lite"/>
    </source>
</evidence>
<proteinExistence type="predicted"/>
<sequence length="402" mass="45713">MTWPELITAQAAFSPAAESSDIDPISYRIRIYRHAGTGTGPGRSYATPEWTKARVENLKSLSPILKSHINELRAGPDNVLWEIEPEAEDGVDRDTALEVLKMLGRGSGWIGETASEVSRYASGLWFFEVIPDKFPACQSWKVRDAASGQILGSQTFPPANHGLLPDGWCWNHHITHSRETCLQLANGALILGWDELFKKEIKVVIWDWSGEPGLTPFGTPVKRLKAGGLEGLNDRRKQEKDRVIEHMHRYLAWKNNTNKAEVERIVKALKDREMELHEPDNFQQESIYEMLRDIELAVLPRRRVTSMPLSSPSNQQNPESNTSPSHRPSGLSGRRGSWLLDKIKEVESKAESKYSGEDAHKKFVRGFLDDTHKFVIDRQKKVAKAMMAWRDDEIGTWKKRLR</sequence>
<dbReference type="EMBL" id="JAUEDM010000001">
    <property type="protein sequence ID" value="KAK3329257.1"/>
    <property type="molecule type" value="Genomic_DNA"/>
</dbReference>
<dbReference type="Proteomes" id="UP001283341">
    <property type="component" value="Unassembled WGS sequence"/>
</dbReference>
<accession>A0AAE0IQD6</accession>
<comment type="caution">
    <text evidence="2">The sequence shown here is derived from an EMBL/GenBank/DDBJ whole genome shotgun (WGS) entry which is preliminary data.</text>
</comment>
<feature type="region of interest" description="Disordered" evidence="1">
    <location>
        <begin position="305"/>
        <end position="335"/>
    </location>
</feature>
<feature type="compositionally biased region" description="Low complexity" evidence="1">
    <location>
        <begin position="306"/>
        <end position="325"/>
    </location>
</feature>
<dbReference type="AlphaFoldDB" id="A0AAE0IQD6"/>
<reference evidence="2" key="2">
    <citation type="submission" date="2023-06" db="EMBL/GenBank/DDBJ databases">
        <authorList>
            <consortium name="Lawrence Berkeley National Laboratory"/>
            <person name="Haridas S."/>
            <person name="Hensen N."/>
            <person name="Bonometti L."/>
            <person name="Westerberg I."/>
            <person name="Brannstrom I.O."/>
            <person name="Guillou S."/>
            <person name="Cros-Aarteil S."/>
            <person name="Calhoun S."/>
            <person name="Kuo A."/>
            <person name="Mondo S."/>
            <person name="Pangilinan J."/>
            <person name="Riley R."/>
            <person name="Labutti K."/>
            <person name="Andreopoulos B."/>
            <person name="Lipzen A."/>
            <person name="Chen C."/>
            <person name="Yanf M."/>
            <person name="Daum C."/>
            <person name="Ng V."/>
            <person name="Clum A."/>
            <person name="Steindorff A."/>
            <person name="Ohm R."/>
            <person name="Martin F."/>
            <person name="Silar P."/>
            <person name="Natvig D."/>
            <person name="Lalanne C."/>
            <person name="Gautier V."/>
            <person name="Ament-Velasquez S.L."/>
            <person name="Kruys A."/>
            <person name="Hutchinson M.I."/>
            <person name="Powell A.J."/>
            <person name="Barry K."/>
            <person name="Miller A.N."/>
            <person name="Grigoriev I.V."/>
            <person name="Debuchy R."/>
            <person name="Gladieux P."/>
            <person name="Thoren M.H."/>
            <person name="Johannesson H."/>
        </authorList>
    </citation>
    <scope>NUCLEOTIDE SEQUENCE</scope>
    <source>
        <strain evidence="2">CBS 118394</strain>
    </source>
</reference>
<gene>
    <name evidence="2" type="ORF">B0H66DRAFT_17539</name>
</gene>
<keyword evidence="3" id="KW-1185">Reference proteome</keyword>
<name>A0AAE0IQD6_9PEZI</name>
<protein>
    <submittedName>
        <fullName evidence="2">Uncharacterized protein</fullName>
    </submittedName>
</protein>
<organism evidence="2 3">
    <name type="scientific">Apodospora peruviana</name>
    <dbReference type="NCBI Taxonomy" id="516989"/>
    <lineage>
        <taxon>Eukaryota</taxon>
        <taxon>Fungi</taxon>
        <taxon>Dikarya</taxon>
        <taxon>Ascomycota</taxon>
        <taxon>Pezizomycotina</taxon>
        <taxon>Sordariomycetes</taxon>
        <taxon>Sordariomycetidae</taxon>
        <taxon>Sordariales</taxon>
        <taxon>Lasiosphaeriaceae</taxon>
        <taxon>Apodospora</taxon>
    </lineage>
</organism>